<reference evidence="3 4" key="1">
    <citation type="journal article" date="2017" name="Nat. Ecol. Evol.">
        <title>Scallop genome provides insights into evolution of bilaterian karyotype and development.</title>
        <authorList>
            <person name="Wang S."/>
            <person name="Zhang J."/>
            <person name="Jiao W."/>
            <person name="Li J."/>
            <person name="Xun X."/>
            <person name="Sun Y."/>
            <person name="Guo X."/>
            <person name="Huan P."/>
            <person name="Dong B."/>
            <person name="Zhang L."/>
            <person name="Hu X."/>
            <person name="Sun X."/>
            <person name="Wang J."/>
            <person name="Zhao C."/>
            <person name="Wang Y."/>
            <person name="Wang D."/>
            <person name="Huang X."/>
            <person name="Wang R."/>
            <person name="Lv J."/>
            <person name="Li Y."/>
            <person name="Zhang Z."/>
            <person name="Liu B."/>
            <person name="Lu W."/>
            <person name="Hui Y."/>
            <person name="Liang J."/>
            <person name="Zhou Z."/>
            <person name="Hou R."/>
            <person name="Li X."/>
            <person name="Liu Y."/>
            <person name="Li H."/>
            <person name="Ning X."/>
            <person name="Lin Y."/>
            <person name="Zhao L."/>
            <person name="Xing Q."/>
            <person name="Dou J."/>
            <person name="Li Y."/>
            <person name="Mao J."/>
            <person name="Guo H."/>
            <person name="Dou H."/>
            <person name="Li T."/>
            <person name="Mu C."/>
            <person name="Jiang W."/>
            <person name="Fu Q."/>
            <person name="Fu X."/>
            <person name="Miao Y."/>
            <person name="Liu J."/>
            <person name="Yu Q."/>
            <person name="Li R."/>
            <person name="Liao H."/>
            <person name="Li X."/>
            <person name="Kong Y."/>
            <person name="Jiang Z."/>
            <person name="Chourrout D."/>
            <person name="Li R."/>
            <person name="Bao Z."/>
        </authorList>
    </citation>
    <scope>NUCLEOTIDE SEQUENCE [LARGE SCALE GENOMIC DNA]</scope>
    <source>
        <strain evidence="3 4">PY_sf001</strain>
    </source>
</reference>
<evidence type="ECO:0000256" key="2">
    <source>
        <dbReference type="SAM" id="Phobius"/>
    </source>
</evidence>
<feature type="region of interest" description="Disordered" evidence="1">
    <location>
        <begin position="255"/>
        <end position="275"/>
    </location>
</feature>
<evidence type="ECO:0008006" key="5">
    <source>
        <dbReference type="Google" id="ProtNLM"/>
    </source>
</evidence>
<keyword evidence="2" id="KW-0812">Transmembrane</keyword>
<keyword evidence="2" id="KW-1133">Transmembrane helix</keyword>
<organism evidence="3 4">
    <name type="scientific">Mizuhopecten yessoensis</name>
    <name type="common">Japanese scallop</name>
    <name type="synonym">Patinopecten yessoensis</name>
    <dbReference type="NCBI Taxonomy" id="6573"/>
    <lineage>
        <taxon>Eukaryota</taxon>
        <taxon>Metazoa</taxon>
        <taxon>Spiralia</taxon>
        <taxon>Lophotrochozoa</taxon>
        <taxon>Mollusca</taxon>
        <taxon>Bivalvia</taxon>
        <taxon>Autobranchia</taxon>
        <taxon>Pteriomorphia</taxon>
        <taxon>Pectinida</taxon>
        <taxon>Pectinoidea</taxon>
        <taxon>Pectinidae</taxon>
        <taxon>Mizuhopecten</taxon>
    </lineage>
</organism>
<name>A0A210Q678_MIZYE</name>
<evidence type="ECO:0000313" key="3">
    <source>
        <dbReference type="EMBL" id="OWF44243.1"/>
    </source>
</evidence>
<feature type="transmembrane region" description="Helical" evidence="2">
    <location>
        <begin position="139"/>
        <end position="161"/>
    </location>
</feature>
<proteinExistence type="predicted"/>
<feature type="compositionally biased region" description="Gly residues" evidence="1">
    <location>
        <begin position="263"/>
        <end position="274"/>
    </location>
</feature>
<evidence type="ECO:0000313" key="4">
    <source>
        <dbReference type="Proteomes" id="UP000242188"/>
    </source>
</evidence>
<gene>
    <name evidence="3" type="ORF">KP79_PYT24113</name>
</gene>
<accession>A0A210Q678</accession>
<keyword evidence="2" id="KW-0472">Membrane</keyword>
<dbReference type="EMBL" id="NEDP02004843">
    <property type="protein sequence ID" value="OWF44243.1"/>
    <property type="molecule type" value="Genomic_DNA"/>
</dbReference>
<dbReference type="AlphaFoldDB" id="A0A210Q678"/>
<protein>
    <recommendedName>
        <fullName evidence="5">EGF-like domain-containing protein</fullName>
    </recommendedName>
</protein>
<keyword evidence="4" id="KW-1185">Reference proteome</keyword>
<comment type="caution">
    <text evidence="3">The sequence shown here is derived from an EMBL/GenBank/DDBJ whole genome shotgun (WGS) entry which is preliminary data.</text>
</comment>
<dbReference type="Proteomes" id="UP000242188">
    <property type="component" value="Unassembled WGS sequence"/>
</dbReference>
<sequence>MFNATVRMRADGLSRDQFANVSHLEEDNVGYAIAHDHSFGDFRLDARNDEILKTAFAHFSELTQCDANFSCPGAAYAKEVQTDKFSCTCKHVCSNVNCGKDGTCVFNEITKATTCKCQTSTLTLYYGDHCETSTLKFEVVLGISVGAGLVLLLVIFLFVVCRNRKSDKASMSYDPREWDLPSETGTGKPQDVSYRAWSTRSSVFGDRYYRHFPSNRKFTSDTYNPFSSGDPSQMRTAIYLPPSNEYDTDRYSVGGASSRGVASGRGGTAEGGGRSLRFIDPSQDYSIVRPQVDTTPRDIYRPLDQGEWTDGRGTNSRAIYTDARTFF</sequence>
<evidence type="ECO:0000256" key="1">
    <source>
        <dbReference type="SAM" id="MobiDB-lite"/>
    </source>
</evidence>